<dbReference type="PANTHER" id="PTHR42953">
    <property type="entry name" value="HIGH-AFFINITY ZINC UPTAKE SYSTEM PROTEIN ZNUA-RELATED"/>
    <property type="match status" value="1"/>
</dbReference>
<reference evidence="2 3" key="1">
    <citation type="submission" date="2016-10" db="EMBL/GenBank/DDBJ databases">
        <authorList>
            <person name="de Groot N.N."/>
        </authorList>
    </citation>
    <scope>NUCLEOTIDE SEQUENCE [LARGE SCALE GENOMIC DNA]</scope>
    <source>
        <strain evidence="2">MBHS1</strain>
    </source>
</reference>
<dbReference type="Proteomes" id="UP000236724">
    <property type="component" value="Unassembled WGS sequence"/>
</dbReference>
<dbReference type="GO" id="GO:0030001">
    <property type="term" value="P:metal ion transport"/>
    <property type="evidence" value="ECO:0007669"/>
    <property type="project" value="InterPro"/>
</dbReference>
<feature type="signal peptide" evidence="1">
    <location>
        <begin position="1"/>
        <end position="25"/>
    </location>
</feature>
<dbReference type="EMBL" id="FMSV02000558">
    <property type="protein sequence ID" value="SEH09104.1"/>
    <property type="molecule type" value="Genomic_DNA"/>
</dbReference>
<dbReference type="InterPro" id="IPR006127">
    <property type="entry name" value="ZnuA-like"/>
</dbReference>
<dbReference type="SUPFAM" id="SSF53807">
    <property type="entry name" value="Helical backbone' metal receptor"/>
    <property type="match status" value="1"/>
</dbReference>
<dbReference type="CDD" id="cd01145">
    <property type="entry name" value="TroA_c"/>
    <property type="match status" value="1"/>
</dbReference>
<dbReference type="Pfam" id="PF01297">
    <property type="entry name" value="ZnuA"/>
    <property type="match status" value="1"/>
</dbReference>
<dbReference type="GO" id="GO:0046872">
    <property type="term" value="F:metal ion binding"/>
    <property type="evidence" value="ECO:0007669"/>
    <property type="project" value="InterPro"/>
</dbReference>
<evidence type="ECO:0000256" key="1">
    <source>
        <dbReference type="SAM" id="SignalP"/>
    </source>
</evidence>
<protein>
    <submittedName>
        <fullName evidence="2">Metal ABC transporter substrate-binding lipoprotein</fullName>
    </submittedName>
</protein>
<dbReference type="OrthoDB" id="9810636at2"/>
<accession>A0A1H6FJB0</accession>
<sequence>MLKQWLKIIIFVFFPALLSAGSAYADLRVFACEPEWSALTQSLGGKHVTLYTATSNRQDPHHIQARPSLIAKARRADLLVCTGADLEIAWLPLLLRKSANTNIQPGRAGYFMASDHVLLLDKPTRLDRSEGDVHAAGNPHIHLDPERILQVATRLTHTLIKIDPSNQTDYKQNLSLFTQKWQNKINLWRKQTQALTDKSIVVHHNSWVYLLQWLGLNQVATLEPKSGIPPTSAHLSSLLSTLQQKPAHIIVHASYQDAKAANWLSRKTAIPIVALDFSPALDESLESWFDRLISQLSGAGA</sequence>
<feature type="chain" id="PRO_5014738011" evidence="1">
    <location>
        <begin position="26"/>
        <end position="301"/>
    </location>
</feature>
<evidence type="ECO:0000313" key="3">
    <source>
        <dbReference type="Proteomes" id="UP000236724"/>
    </source>
</evidence>
<gene>
    <name evidence="2" type="primary">mtsA</name>
    <name evidence="2" type="ORF">MBHS_04998</name>
</gene>
<keyword evidence="2" id="KW-0449">Lipoprotein</keyword>
<dbReference type="AlphaFoldDB" id="A0A1H6FJB0"/>
<dbReference type="PANTHER" id="PTHR42953:SF2">
    <property type="entry name" value="ADHESION PROTEIN"/>
    <property type="match status" value="1"/>
</dbReference>
<dbReference type="RefSeq" id="WP_103922594.1">
    <property type="nucleotide sequence ID" value="NZ_FMSV02000558.1"/>
</dbReference>
<proteinExistence type="predicted"/>
<keyword evidence="3" id="KW-1185">Reference proteome</keyword>
<dbReference type="Gene3D" id="3.40.50.1980">
    <property type="entry name" value="Nitrogenase molybdenum iron protein domain"/>
    <property type="match status" value="2"/>
</dbReference>
<organism evidence="2 3">
    <name type="scientific">Candidatus Venteria ishoeyi</name>
    <dbReference type="NCBI Taxonomy" id="1899563"/>
    <lineage>
        <taxon>Bacteria</taxon>
        <taxon>Pseudomonadati</taxon>
        <taxon>Pseudomonadota</taxon>
        <taxon>Gammaproteobacteria</taxon>
        <taxon>Thiotrichales</taxon>
        <taxon>Thiotrichaceae</taxon>
        <taxon>Venteria</taxon>
    </lineage>
</organism>
<name>A0A1H6FJB0_9GAMM</name>
<evidence type="ECO:0000313" key="2">
    <source>
        <dbReference type="EMBL" id="SEH09104.1"/>
    </source>
</evidence>
<dbReference type="InterPro" id="IPR050492">
    <property type="entry name" value="Bact_metal-bind_prot9"/>
</dbReference>
<keyword evidence="1" id="KW-0732">Signal</keyword>